<reference evidence="3" key="2">
    <citation type="submission" date="2015-01" db="EMBL/GenBank/DDBJ databases">
        <title>Evolutionary Origins and Diversification of the Mycorrhizal Mutualists.</title>
        <authorList>
            <consortium name="DOE Joint Genome Institute"/>
            <consortium name="Mycorrhizal Genomics Consortium"/>
            <person name="Kohler A."/>
            <person name="Kuo A."/>
            <person name="Nagy L.G."/>
            <person name="Floudas D."/>
            <person name="Copeland A."/>
            <person name="Barry K.W."/>
            <person name="Cichocki N."/>
            <person name="Veneault-Fourrey C."/>
            <person name="LaButti K."/>
            <person name="Lindquist E.A."/>
            <person name="Lipzen A."/>
            <person name="Lundell T."/>
            <person name="Morin E."/>
            <person name="Murat C."/>
            <person name="Riley R."/>
            <person name="Ohm R."/>
            <person name="Sun H."/>
            <person name="Tunlid A."/>
            <person name="Henrissat B."/>
            <person name="Grigoriev I.V."/>
            <person name="Hibbett D.S."/>
            <person name="Martin F."/>
        </authorList>
    </citation>
    <scope>NUCLEOTIDE SEQUENCE [LARGE SCALE GENOMIC DNA]</scope>
    <source>
        <strain evidence="3">Zn</strain>
    </source>
</reference>
<reference evidence="2 3" key="1">
    <citation type="submission" date="2014-04" db="EMBL/GenBank/DDBJ databases">
        <authorList>
            <consortium name="DOE Joint Genome Institute"/>
            <person name="Kuo A."/>
            <person name="Martino E."/>
            <person name="Perotto S."/>
            <person name="Kohler A."/>
            <person name="Nagy L.G."/>
            <person name="Floudas D."/>
            <person name="Copeland A."/>
            <person name="Barry K.W."/>
            <person name="Cichocki N."/>
            <person name="Veneault-Fourrey C."/>
            <person name="LaButti K."/>
            <person name="Lindquist E.A."/>
            <person name="Lipzen A."/>
            <person name="Lundell T."/>
            <person name="Morin E."/>
            <person name="Murat C."/>
            <person name="Sun H."/>
            <person name="Tunlid A."/>
            <person name="Henrissat B."/>
            <person name="Grigoriev I.V."/>
            <person name="Hibbett D.S."/>
            <person name="Martin F."/>
            <person name="Nordberg H.P."/>
            <person name="Cantor M.N."/>
            <person name="Hua S.X."/>
        </authorList>
    </citation>
    <scope>NUCLEOTIDE SEQUENCE [LARGE SCALE GENOMIC DNA]</scope>
    <source>
        <strain evidence="2 3">Zn</strain>
    </source>
</reference>
<dbReference type="Proteomes" id="UP000054321">
    <property type="component" value="Unassembled WGS sequence"/>
</dbReference>
<dbReference type="PANTHER" id="PTHR33112">
    <property type="entry name" value="DOMAIN PROTEIN, PUTATIVE-RELATED"/>
    <property type="match status" value="1"/>
</dbReference>
<evidence type="ECO:0000259" key="1">
    <source>
        <dbReference type="Pfam" id="PF06985"/>
    </source>
</evidence>
<sequence>MLCETCLQIFQGPLDDNFHVHHTVPEDMEIAAIEGCYICDIAWQNLLLKRREAEQKTHDMSERESFTDEGLAIGELWPSVCIRLKTEAKSHDLCNRPRIQEARSKLPTRLLDIGEAPESQIRLLLKPEDVATQLGGQYVTLSHCWGNAEYLKLTSATIDRLTNGIHDSVSDWQQESGAMSSVYGGAICNIAANAAEDGHAGMFRQRNPDLVRPCQISTLWDNHENVDLYLTETNWWEKCLDNDPLGQRSWVLQEDLLARRVINFSTRQIFWECSQIHANETFPKGIKTANYKKKLSSLLAGRSPESVCREAKLRSPEELLRWLWLDAVNSYSQRRLTKPSDKFVALSGVARILEGIFNESYLCGLWRRNLAQQLCWFTASSNTTTFPLQYRAPSWTWASVDDEVFLPHPLDEYELHHMDRAVLDILHIDVEYTTSDHTREVTSGILKVSGPLFVGQISHNRIQEFSRPSYYFSLSNFQGQVELDSGSPASITNPRCLIVEAPLGNYGKFSCLILEPTGMKRGQFR</sequence>
<dbReference type="STRING" id="913774.A0A0C3CWM8"/>
<protein>
    <recommendedName>
        <fullName evidence="1">Heterokaryon incompatibility domain-containing protein</fullName>
    </recommendedName>
</protein>
<evidence type="ECO:0000313" key="3">
    <source>
        <dbReference type="Proteomes" id="UP000054321"/>
    </source>
</evidence>
<proteinExistence type="predicted"/>
<dbReference type="Pfam" id="PF06985">
    <property type="entry name" value="HET"/>
    <property type="match status" value="1"/>
</dbReference>
<dbReference type="PANTHER" id="PTHR33112:SF10">
    <property type="entry name" value="TOL"/>
    <property type="match status" value="1"/>
</dbReference>
<evidence type="ECO:0000313" key="2">
    <source>
        <dbReference type="EMBL" id="KIN03404.1"/>
    </source>
</evidence>
<dbReference type="InParanoid" id="A0A0C3CWM8"/>
<dbReference type="OrthoDB" id="5125733at2759"/>
<organism evidence="2 3">
    <name type="scientific">Oidiodendron maius (strain Zn)</name>
    <dbReference type="NCBI Taxonomy" id="913774"/>
    <lineage>
        <taxon>Eukaryota</taxon>
        <taxon>Fungi</taxon>
        <taxon>Dikarya</taxon>
        <taxon>Ascomycota</taxon>
        <taxon>Pezizomycotina</taxon>
        <taxon>Leotiomycetes</taxon>
        <taxon>Leotiomycetes incertae sedis</taxon>
        <taxon>Myxotrichaceae</taxon>
        <taxon>Oidiodendron</taxon>
    </lineage>
</organism>
<dbReference type="AlphaFoldDB" id="A0A0C3CWM8"/>
<name>A0A0C3CWM8_OIDMZ</name>
<dbReference type="InterPro" id="IPR010730">
    <property type="entry name" value="HET"/>
</dbReference>
<dbReference type="HOGENOM" id="CLU_002639_5_3_1"/>
<feature type="domain" description="Heterokaryon incompatibility" evidence="1">
    <location>
        <begin position="167"/>
        <end position="254"/>
    </location>
</feature>
<gene>
    <name evidence="2" type="ORF">OIDMADRAFT_26108</name>
</gene>
<accession>A0A0C3CWM8</accession>
<dbReference type="EMBL" id="KN832873">
    <property type="protein sequence ID" value="KIN03404.1"/>
    <property type="molecule type" value="Genomic_DNA"/>
</dbReference>
<keyword evidence="3" id="KW-1185">Reference proteome</keyword>